<gene>
    <name evidence="2" type="ORF">DEBR0S1_17766G</name>
    <name evidence="1" type="ORF">HII12_004183</name>
</gene>
<evidence type="ECO:0000313" key="3">
    <source>
        <dbReference type="Proteomes" id="UP000478008"/>
    </source>
</evidence>
<reference evidence="1 4" key="2">
    <citation type="journal article" date="2020" name="Appl. Microbiol. Biotechnol.">
        <title>Targeted gene deletion in Brettanomyces bruxellensis with an expression-free CRISPR-Cas9 system.</title>
        <authorList>
            <person name="Varela C."/>
            <person name="Bartel C."/>
            <person name="Onetto C."/>
            <person name="Borneman A."/>
        </authorList>
    </citation>
    <scope>NUCLEOTIDE SEQUENCE [LARGE SCALE GENOMIC DNA]</scope>
    <source>
        <strain evidence="1 4">AWRI1613</strain>
    </source>
</reference>
<protein>
    <submittedName>
        <fullName evidence="2">DEBR0S1_17766g1_1</fullName>
    </submittedName>
</protein>
<organism evidence="2 3">
    <name type="scientific">Dekkera bruxellensis</name>
    <name type="common">Brettanomyces custersii</name>
    <dbReference type="NCBI Taxonomy" id="5007"/>
    <lineage>
        <taxon>Eukaryota</taxon>
        <taxon>Fungi</taxon>
        <taxon>Dikarya</taxon>
        <taxon>Ascomycota</taxon>
        <taxon>Saccharomycotina</taxon>
        <taxon>Pichiomycetes</taxon>
        <taxon>Pichiales</taxon>
        <taxon>Pichiaceae</taxon>
        <taxon>Brettanomyces</taxon>
    </lineage>
</organism>
<accession>A0A7D9CW69</accession>
<reference evidence="2 3" key="1">
    <citation type="submission" date="2019-07" db="EMBL/GenBank/DDBJ databases">
        <authorList>
            <person name="Friedrich A."/>
            <person name="Schacherer J."/>
        </authorList>
    </citation>
    <scope>NUCLEOTIDE SEQUENCE [LARGE SCALE GENOMIC DNA]</scope>
</reference>
<dbReference type="Proteomes" id="UP000478008">
    <property type="component" value="Unassembled WGS sequence"/>
</dbReference>
<evidence type="ECO:0000313" key="2">
    <source>
        <dbReference type="EMBL" id="VUG16479.1"/>
    </source>
</evidence>
<evidence type="ECO:0000313" key="1">
    <source>
        <dbReference type="EMBL" id="KAF6008434.1"/>
    </source>
</evidence>
<name>A0A7D9CW69_DEKBR</name>
<dbReference type="Proteomes" id="UP000568158">
    <property type="component" value="Unassembled WGS sequence"/>
</dbReference>
<sequence>MVTRTSGIQLSKSLLAWPVRTTLFESSYRIKHTLYSTTNFSGRRQFLHHSTHQFFNSRCCYHAPAATSVNDTPRAENSYPFDQYASSIIKKNWDSAKDTTVSLQNFLDAMYVEKASLSPEVTQQMQQFWVPYMEGLSVDRYADYPKISNSLACLLVQYYCVKLNLERAAEVFTNCSRLGNCLNGFSCNLLAFYTLQQQQSVSHLKTFSTILLTMSQCNYKFTLSHQMIDRWLGAALKAKDVDLLSEFVYHFTDIASLPARKSTSKVFRFALTYQELQQISLLCVQGGKFALFSKIVGFTLKKMRSDSVPSARINEYRSNMTLSRFNAYVKMLGASKVILNGTFNTFGFAGGKHHCKASDFPLLVHSLGKEHPNLKYDTALHLIEQMCGYHIREYLGRYSPVLHPLEQKSRIYKAAVGSKAADEEIQSEYSNLIRLLCGNGASRIGKPARMSSKYRNRASVSRHAVFGVLPLNIILNVIGSTNGDLRVALKLVKSMINNHRCSIDNETIVYLTRVFRKNAKSGPLLPSVIQAFKKDLVLNRQLYLLVLNVLIECDGRMDDIYKYLNGYVHCGYLVSGYLYERVKEVMEKQNDKRYMEFKPVLDIFNEG</sequence>
<proteinExistence type="predicted"/>
<dbReference type="EMBL" id="JABCYN010000036">
    <property type="protein sequence ID" value="KAF6008434.1"/>
    <property type="molecule type" value="Genomic_DNA"/>
</dbReference>
<dbReference type="AlphaFoldDB" id="A0A7D9CW69"/>
<evidence type="ECO:0000313" key="4">
    <source>
        <dbReference type="Proteomes" id="UP000568158"/>
    </source>
</evidence>
<dbReference type="EMBL" id="CABFWN010000001">
    <property type="protein sequence ID" value="VUG16479.1"/>
    <property type="molecule type" value="Genomic_DNA"/>
</dbReference>
<keyword evidence="3" id="KW-1185">Reference proteome</keyword>